<feature type="domain" description="Cytochrome b561 bacterial/Ni-hydrogenase" evidence="14">
    <location>
        <begin position="167"/>
        <end position="365"/>
    </location>
</feature>
<dbReference type="GO" id="GO:0005886">
    <property type="term" value="C:plasma membrane"/>
    <property type="evidence" value="ECO:0007669"/>
    <property type="project" value="UniProtKB-SubCell"/>
</dbReference>
<evidence type="ECO:0000256" key="7">
    <source>
        <dbReference type="ARBA" id="ARBA00022692"/>
    </source>
</evidence>
<evidence type="ECO:0000256" key="2">
    <source>
        <dbReference type="ARBA" id="ARBA00004651"/>
    </source>
</evidence>
<keyword evidence="12 13" id="KW-0472">Membrane</keyword>
<dbReference type="GO" id="GO:0036397">
    <property type="term" value="F:formate dehydrogenase (quinone) activity"/>
    <property type="evidence" value="ECO:0007669"/>
    <property type="project" value="TreeGrafter"/>
</dbReference>
<feature type="transmembrane region" description="Helical" evidence="13">
    <location>
        <begin position="333"/>
        <end position="352"/>
    </location>
</feature>
<feature type="transmembrane region" description="Helical" evidence="13">
    <location>
        <begin position="132"/>
        <end position="150"/>
    </location>
</feature>
<proteinExistence type="inferred from homology"/>
<dbReference type="InterPro" id="IPR016174">
    <property type="entry name" value="Di-haem_cyt_TM"/>
</dbReference>
<evidence type="ECO:0000256" key="12">
    <source>
        <dbReference type="ARBA" id="ARBA00023136"/>
    </source>
</evidence>
<dbReference type="PANTHER" id="PTHR30074:SF6">
    <property type="entry name" value="FORMATE DEHYDROGENASE GAMMA SUBUNIT"/>
    <property type="match status" value="1"/>
</dbReference>
<evidence type="ECO:0000313" key="15">
    <source>
        <dbReference type="EMBL" id="MBB3064680.1"/>
    </source>
</evidence>
<evidence type="ECO:0000256" key="8">
    <source>
        <dbReference type="ARBA" id="ARBA00022723"/>
    </source>
</evidence>
<evidence type="ECO:0000256" key="3">
    <source>
        <dbReference type="ARBA" id="ARBA00010747"/>
    </source>
</evidence>
<evidence type="ECO:0000256" key="10">
    <source>
        <dbReference type="ARBA" id="ARBA00022989"/>
    </source>
</evidence>
<comment type="caution">
    <text evidence="15">The sequence shown here is derived from an EMBL/GenBank/DDBJ whole genome shotgun (WGS) entry which is preliminary data.</text>
</comment>
<dbReference type="GO" id="GO:0008863">
    <property type="term" value="F:formate dehydrogenase (NAD+) activity"/>
    <property type="evidence" value="ECO:0007669"/>
    <property type="project" value="InterPro"/>
</dbReference>
<evidence type="ECO:0000256" key="1">
    <source>
        <dbReference type="ARBA" id="ARBA00001971"/>
    </source>
</evidence>
<comment type="cofactor">
    <cofactor evidence="1">
        <name>heme</name>
        <dbReference type="ChEBI" id="CHEBI:30413"/>
    </cofactor>
</comment>
<dbReference type="Proteomes" id="UP000581135">
    <property type="component" value="Unassembled WGS sequence"/>
</dbReference>
<evidence type="ECO:0000313" key="16">
    <source>
        <dbReference type="Proteomes" id="UP000581135"/>
    </source>
</evidence>
<evidence type="ECO:0000256" key="5">
    <source>
        <dbReference type="ARBA" id="ARBA00022475"/>
    </source>
</evidence>
<comment type="subcellular location">
    <subcellularLocation>
        <location evidence="2">Cell membrane</location>
        <topology evidence="2">Multi-pass membrane protein</topology>
    </subcellularLocation>
</comment>
<sequence>MKNYPERQGSRDNKAMTFVAQYKQFASMRIFALGLFFLLSMILLLAAGPTRAQSDVNPPTSGIASSPELVEKPVGGNVPGDVLGSSSDAELWRAVRRGVQGNVSIPNEQAGVLIQANGENWRNFRNGPLSTYGIWGLIGIIGFLALFFLLRGRVKIQSGESGQLIERFNGIERFTHWMTAVSFIILAITGLNVLYGRYVILPALGPDVFSALTIAGKYAHNFLAFPFMLGVAMMFLLWIGHNIPNRHDLVWLAKGGGFFSKHSHPPARKFNAGQKIIFWLVVLTGLTLSVSGVALMFPFEISPWGKTFAVINMVGFDLPTNLTAMQEMQLSQLWHSVVALFIIAVILAHIYIGTIGMQGAFDAMGSGKVDINWAREHHNLWVEEQQQKASSDAHAQPAE</sequence>
<evidence type="ECO:0000256" key="11">
    <source>
        <dbReference type="ARBA" id="ARBA00023004"/>
    </source>
</evidence>
<dbReference type="GO" id="GO:0022904">
    <property type="term" value="P:respiratory electron transport chain"/>
    <property type="evidence" value="ECO:0007669"/>
    <property type="project" value="InterPro"/>
</dbReference>
<reference evidence="15 16" key="1">
    <citation type="submission" date="2020-08" db="EMBL/GenBank/DDBJ databases">
        <title>Genomic Encyclopedia of Type Strains, Phase III (KMG-III): the genomes of soil and plant-associated and newly described type strains.</title>
        <authorList>
            <person name="Whitman W."/>
        </authorList>
    </citation>
    <scope>NUCLEOTIDE SEQUENCE [LARGE SCALE GENOMIC DNA]</scope>
    <source>
        <strain evidence="15 16">CECT 8803</strain>
    </source>
</reference>
<keyword evidence="9" id="KW-0249">Electron transport</keyword>
<keyword evidence="6" id="KW-0349">Heme</keyword>
<keyword evidence="10 13" id="KW-1133">Transmembrane helix</keyword>
<dbReference type="Pfam" id="PF01292">
    <property type="entry name" value="Ni_hydr_CYTB"/>
    <property type="match status" value="1"/>
</dbReference>
<dbReference type="EMBL" id="JACHXA010000002">
    <property type="protein sequence ID" value="MBB3064680.1"/>
    <property type="molecule type" value="Genomic_DNA"/>
</dbReference>
<dbReference type="GO" id="GO:0046872">
    <property type="term" value="F:metal ion binding"/>
    <property type="evidence" value="ECO:0007669"/>
    <property type="project" value="UniProtKB-KW"/>
</dbReference>
<comment type="similarity">
    <text evidence="3">Belongs to the formate dehydrogenase gamma subunit family.</text>
</comment>
<keyword evidence="11" id="KW-0408">Iron</keyword>
<organism evidence="15 16">
    <name type="scientific">Limibacillus halophilus</name>
    <dbReference type="NCBI Taxonomy" id="1579333"/>
    <lineage>
        <taxon>Bacteria</taxon>
        <taxon>Pseudomonadati</taxon>
        <taxon>Pseudomonadota</taxon>
        <taxon>Alphaproteobacteria</taxon>
        <taxon>Rhodospirillales</taxon>
        <taxon>Rhodovibrionaceae</taxon>
        <taxon>Limibacillus</taxon>
    </lineage>
</organism>
<dbReference type="RefSeq" id="WP_246377452.1">
    <property type="nucleotide sequence ID" value="NZ_JACHXA010000002.1"/>
</dbReference>
<keyword evidence="5" id="KW-1003">Cell membrane</keyword>
<gene>
    <name evidence="15" type="ORF">FHR98_000952</name>
</gene>
<evidence type="ECO:0000256" key="4">
    <source>
        <dbReference type="ARBA" id="ARBA00022448"/>
    </source>
</evidence>
<dbReference type="InterPro" id="IPR006471">
    <property type="entry name" value="Formate_DH_gsu"/>
</dbReference>
<dbReference type="InterPro" id="IPR011577">
    <property type="entry name" value="Cyt_b561_bac/Ni-Hgenase"/>
</dbReference>
<dbReference type="PANTHER" id="PTHR30074">
    <property type="entry name" value="FORMATE DEHYDROGENASE, NITRATE-INDUCIBLE, CYTOCHROME B556 FDN SUBUNIT"/>
    <property type="match status" value="1"/>
</dbReference>
<accession>A0A839SSJ2</accession>
<evidence type="ECO:0000256" key="9">
    <source>
        <dbReference type="ARBA" id="ARBA00022982"/>
    </source>
</evidence>
<keyword evidence="16" id="KW-1185">Reference proteome</keyword>
<dbReference type="Gene3D" id="1.20.950.20">
    <property type="entry name" value="Transmembrane di-heme cytochromes, Chain C"/>
    <property type="match status" value="1"/>
</dbReference>
<evidence type="ECO:0000259" key="14">
    <source>
        <dbReference type="Pfam" id="PF01292"/>
    </source>
</evidence>
<dbReference type="AlphaFoldDB" id="A0A839SSJ2"/>
<dbReference type="SUPFAM" id="SSF81342">
    <property type="entry name" value="Transmembrane di-heme cytochromes"/>
    <property type="match status" value="1"/>
</dbReference>
<dbReference type="GO" id="GO:0009326">
    <property type="term" value="C:formate dehydrogenase complex"/>
    <property type="evidence" value="ECO:0007669"/>
    <property type="project" value="InterPro"/>
</dbReference>
<protein>
    <submittedName>
        <fullName evidence="15">Formate dehydrogenase subunit gamma</fullName>
    </submittedName>
</protein>
<dbReference type="NCBIfam" id="TIGR01583">
    <property type="entry name" value="formate-DH-gamm"/>
    <property type="match status" value="1"/>
</dbReference>
<keyword evidence="4" id="KW-0813">Transport</keyword>
<name>A0A839SSJ2_9PROT</name>
<feature type="transmembrane region" description="Helical" evidence="13">
    <location>
        <begin position="276"/>
        <end position="297"/>
    </location>
</feature>
<keyword evidence="8" id="KW-0479">Metal-binding</keyword>
<evidence type="ECO:0000256" key="6">
    <source>
        <dbReference type="ARBA" id="ARBA00022617"/>
    </source>
</evidence>
<dbReference type="GO" id="GO:0009055">
    <property type="term" value="F:electron transfer activity"/>
    <property type="evidence" value="ECO:0007669"/>
    <property type="project" value="InterPro"/>
</dbReference>
<feature type="transmembrane region" description="Helical" evidence="13">
    <location>
        <begin position="177"/>
        <end position="198"/>
    </location>
</feature>
<dbReference type="GO" id="GO:0015944">
    <property type="term" value="P:formate oxidation"/>
    <property type="evidence" value="ECO:0007669"/>
    <property type="project" value="TreeGrafter"/>
</dbReference>
<keyword evidence="7 13" id="KW-0812">Transmembrane</keyword>
<dbReference type="GO" id="GO:0009061">
    <property type="term" value="P:anaerobic respiration"/>
    <property type="evidence" value="ECO:0007669"/>
    <property type="project" value="TreeGrafter"/>
</dbReference>
<dbReference type="InterPro" id="IPR051817">
    <property type="entry name" value="FDH_cytochrome_b556_subunit"/>
</dbReference>
<evidence type="ECO:0000256" key="13">
    <source>
        <dbReference type="SAM" id="Phobius"/>
    </source>
</evidence>
<feature type="transmembrane region" description="Helical" evidence="13">
    <location>
        <begin position="218"/>
        <end position="239"/>
    </location>
</feature>